<protein>
    <recommendedName>
        <fullName evidence="4">Putative pterin-4-alpha-carbinolamine dehydratase</fullName>
        <ecNumber evidence="3">4.2.1.96</ecNumber>
    </recommendedName>
</protein>
<keyword evidence="7" id="KW-1185">Reference proteome</keyword>
<organism evidence="6 7">
    <name type="scientific">Streptomyces sodiiphilus</name>
    <dbReference type="NCBI Taxonomy" id="226217"/>
    <lineage>
        <taxon>Bacteria</taxon>
        <taxon>Bacillati</taxon>
        <taxon>Actinomycetota</taxon>
        <taxon>Actinomycetes</taxon>
        <taxon>Kitasatosporales</taxon>
        <taxon>Streptomycetaceae</taxon>
        <taxon>Streptomyces</taxon>
    </lineage>
</organism>
<evidence type="ECO:0000256" key="5">
    <source>
        <dbReference type="ARBA" id="ARBA00023239"/>
    </source>
</evidence>
<dbReference type="NCBIfam" id="NF002017">
    <property type="entry name" value="PRK00823.1-2"/>
    <property type="match status" value="1"/>
</dbReference>
<evidence type="ECO:0000256" key="1">
    <source>
        <dbReference type="ARBA" id="ARBA00001554"/>
    </source>
</evidence>
<accession>A0ABN2PBB8</accession>
<evidence type="ECO:0000313" key="6">
    <source>
        <dbReference type="EMBL" id="GAA1917357.1"/>
    </source>
</evidence>
<comment type="caution">
    <text evidence="6">The sequence shown here is derived from an EMBL/GenBank/DDBJ whole genome shotgun (WGS) entry which is preliminary data.</text>
</comment>
<gene>
    <name evidence="6" type="ORF">GCM10009716_28040</name>
</gene>
<dbReference type="EC" id="4.2.1.96" evidence="3"/>
<dbReference type="PANTHER" id="PTHR12599">
    <property type="entry name" value="PTERIN-4-ALPHA-CARBINOLAMINE DEHYDRATASE"/>
    <property type="match status" value="1"/>
</dbReference>
<reference evidence="6 7" key="1">
    <citation type="journal article" date="2019" name="Int. J. Syst. Evol. Microbiol.">
        <title>The Global Catalogue of Microorganisms (GCM) 10K type strain sequencing project: providing services to taxonomists for standard genome sequencing and annotation.</title>
        <authorList>
            <consortium name="The Broad Institute Genomics Platform"/>
            <consortium name="The Broad Institute Genome Sequencing Center for Infectious Disease"/>
            <person name="Wu L."/>
            <person name="Ma J."/>
        </authorList>
    </citation>
    <scope>NUCLEOTIDE SEQUENCE [LARGE SCALE GENOMIC DNA]</scope>
    <source>
        <strain evidence="6 7">JCM 13581</strain>
    </source>
</reference>
<dbReference type="EMBL" id="BAAAMJ010000029">
    <property type="protein sequence ID" value="GAA1917357.1"/>
    <property type="molecule type" value="Genomic_DNA"/>
</dbReference>
<dbReference type="RefSeq" id="WP_344262123.1">
    <property type="nucleotide sequence ID" value="NZ_BAAAMJ010000029.1"/>
</dbReference>
<name>A0ABN2PBB8_9ACTN</name>
<dbReference type="PANTHER" id="PTHR12599:SF0">
    <property type="entry name" value="PTERIN-4-ALPHA-CARBINOLAMINE DEHYDRATASE"/>
    <property type="match status" value="1"/>
</dbReference>
<evidence type="ECO:0000313" key="7">
    <source>
        <dbReference type="Proteomes" id="UP001501303"/>
    </source>
</evidence>
<dbReference type="InterPro" id="IPR036428">
    <property type="entry name" value="PCD_sf"/>
</dbReference>
<evidence type="ECO:0000256" key="2">
    <source>
        <dbReference type="ARBA" id="ARBA00006472"/>
    </source>
</evidence>
<comment type="similarity">
    <text evidence="2">Belongs to the pterin-4-alpha-carbinolamine dehydratase family.</text>
</comment>
<evidence type="ECO:0000256" key="4">
    <source>
        <dbReference type="ARBA" id="ARBA00021735"/>
    </source>
</evidence>
<proteinExistence type="inferred from homology"/>
<dbReference type="SUPFAM" id="SSF55248">
    <property type="entry name" value="PCD-like"/>
    <property type="match status" value="1"/>
</dbReference>
<comment type="catalytic activity">
    <reaction evidence="1">
        <text>(4aS,6R)-4a-hydroxy-L-erythro-5,6,7,8-tetrahydrobiopterin = (6R)-L-erythro-6,7-dihydrobiopterin + H2O</text>
        <dbReference type="Rhea" id="RHEA:11920"/>
        <dbReference type="ChEBI" id="CHEBI:15377"/>
        <dbReference type="ChEBI" id="CHEBI:15642"/>
        <dbReference type="ChEBI" id="CHEBI:43120"/>
        <dbReference type="EC" id="4.2.1.96"/>
    </reaction>
</comment>
<dbReference type="Proteomes" id="UP001501303">
    <property type="component" value="Unassembled WGS sequence"/>
</dbReference>
<sequence>MAPQPLTETDIAEALSGLPGWTLEENRLVRSYGFDGHLPAVAMLVHIAAIHEEMDHHADLALGYNRLGVAVHTHSAGGRVTELDTRLARRIEEIAAGHGAR</sequence>
<dbReference type="InterPro" id="IPR001533">
    <property type="entry name" value="Pterin_deHydtase"/>
</dbReference>
<dbReference type="Pfam" id="PF01329">
    <property type="entry name" value="Pterin_4a"/>
    <property type="match status" value="1"/>
</dbReference>
<evidence type="ECO:0000256" key="3">
    <source>
        <dbReference type="ARBA" id="ARBA00013252"/>
    </source>
</evidence>
<dbReference type="Gene3D" id="3.30.1360.20">
    <property type="entry name" value="Transcriptional coactivator/pterin dehydratase"/>
    <property type="match status" value="1"/>
</dbReference>
<dbReference type="CDD" id="cd00488">
    <property type="entry name" value="PCD_DCoH"/>
    <property type="match status" value="1"/>
</dbReference>
<keyword evidence="5" id="KW-0456">Lyase</keyword>